<name>W9J6H4_FUSOX</name>
<organism evidence="1 2">
    <name type="scientific">Fusarium oxysporum NRRL 32931</name>
    <dbReference type="NCBI Taxonomy" id="660029"/>
    <lineage>
        <taxon>Eukaryota</taxon>
        <taxon>Fungi</taxon>
        <taxon>Dikarya</taxon>
        <taxon>Ascomycota</taxon>
        <taxon>Pezizomycotina</taxon>
        <taxon>Sordariomycetes</taxon>
        <taxon>Hypocreomycetidae</taxon>
        <taxon>Hypocreales</taxon>
        <taxon>Nectriaceae</taxon>
        <taxon>Fusarium</taxon>
        <taxon>Fusarium oxysporum species complex</taxon>
    </lineage>
</organism>
<dbReference type="EMBL" id="JH717839">
    <property type="protein sequence ID" value="EWZ00407.1"/>
    <property type="molecule type" value="Genomic_DNA"/>
</dbReference>
<proteinExistence type="predicted"/>
<gene>
    <name evidence="1" type="ORF">FOYG_00279</name>
</gene>
<accession>W9J6H4</accession>
<dbReference type="OrthoDB" id="4360026at2759"/>
<dbReference type="AlphaFoldDB" id="W9J6H4"/>
<dbReference type="HOGENOM" id="CLU_1331981_0_0_1"/>
<dbReference type="Proteomes" id="UP000030753">
    <property type="component" value="Unassembled WGS sequence"/>
</dbReference>
<sequence length="206" mass="23714">MSAHIQDLLPDVVIAEEARGNLPVFKGIYDMVLGTQNLYRVMDDYHLCLFDEPQVGAFLNGDTCVRSTFENRQPVHHEIFPPPFDITEDWCLAAVGKRLEERPIPSDILSLLYAPLPRHLPSVEKDILILMSAFTGNIDRCVRVRRPHPVSGEMQCIVRGIYHNTFFAKWRYEKPELAALQKFVHARLIMNDDLTWLNNNRPFGTN</sequence>
<evidence type="ECO:0000313" key="1">
    <source>
        <dbReference type="EMBL" id="EWZ00407.1"/>
    </source>
</evidence>
<reference evidence="1 2" key="1">
    <citation type="submission" date="2011-06" db="EMBL/GenBank/DDBJ databases">
        <title>The Genome Sequence of Fusarium oxysporum FOSC 3-a.</title>
        <authorList>
            <consortium name="The Broad Institute Genome Sequencing Platform"/>
            <person name="Ma L.-J."/>
            <person name="Gale L.R."/>
            <person name="Schwartz D.C."/>
            <person name="Zhou S."/>
            <person name="Corby-Kistler H."/>
            <person name="Young S.K."/>
            <person name="Zeng Q."/>
            <person name="Gargeya S."/>
            <person name="Fitzgerald M."/>
            <person name="Haas B."/>
            <person name="Abouelleil A."/>
            <person name="Alvarado L."/>
            <person name="Arachchi H.M."/>
            <person name="Berlin A."/>
            <person name="Brown A."/>
            <person name="Chapman S.B."/>
            <person name="Chen Z."/>
            <person name="Dunbar C."/>
            <person name="Freedman E."/>
            <person name="Gearin G."/>
            <person name="Gellesch M."/>
            <person name="Goldberg J."/>
            <person name="Griggs A."/>
            <person name="Gujja S."/>
            <person name="Heiman D."/>
            <person name="Howarth C."/>
            <person name="Larson L."/>
            <person name="Lui A."/>
            <person name="MacDonald P.J.P."/>
            <person name="Mehta T."/>
            <person name="Montmayeur A."/>
            <person name="Murphy C."/>
            <person name="Neiman D."/>
            <person name="Pearson M."/>
            <person name="Priest M."/>
            <person name="Roberts A."/>
            <person name="Saif S."/>
            <person name="Shea T."/>
            <person name="Shenoy N."/>
            <person name="Sisk P."/>
            <person name="Stolte C."/>
            <person name="Sykes S."/>
            <person name="Wortman J."/>
            <person name="Nusbaum C."/>
            <person name="Birren B."/>
        </authorList>
    </citation>
    <scope>NUCLEOTIDE SEQUENCE [LARGE SCALE GENOMIC DNA]</scope>
    <source>
        <strain evidence="2">FOSC 3-a</strain>
    </source>
</reference>
<protein>
    <submittedName>
        <fullName evidence="1">Uncharacterized protein</fullName>
    </submittedName>
</protein>
<evidence type="ECO:0000313" key="2">
    <source>
        <dbReference type="Proteomes" id="UP000030753"/>
    </source>
</evidence>